<gene>
    <name evidence="1" type="ORF">A4U43_C03F1040</name>
</gene>
<sequence>MGSTGSKGERKKIVVADILAASTSTMDSPSSSSAAQTVEALICGGDWMRKVHGIKKKKVEDEIREVEITLPEC</sequence>
<evidence type="ECO:0008006" key="3">
    <source>
        <dbReference type="Google" id="ProtNLM"/>
    </source>
</evidence>
<dbReference type="AlphaFoldDB" id="A0A5P1FBL7"/>
<dbReference type="Proteomes" id="UP000243459">
    <property type="component" value="Chromosome 3"/>
</dbReference>
<accession>A0A5P1FBL7</accession>
<evidence type="ECO:0000313" key="1">
    <source>
        <dbReference type="EMBL" id="ONK73930.1"/>
    </source>
</evidence>
<proteinExistence type="predicted"/>
<evidence type="ECO:0000313" key="2">
    <source>
        <dbReference type="Proteomes" id="UP000243459"/>
    </source>
</evidence>
<reference evidence="2" key="1">
    <citation type="journal article" date="2017" name="Nat. Commun.">
        <title>The asparagus genome sheds light on the origin and evolution of a young Y chromosome.</title>
        <authorList>
            <person name="Harkess A."/>
            <person name="Zhou J."/>
            <person name="Xu C."/>
            <person name="Bowers J.E."/>
            <person name="Van der Hulst R."/>
            <person name="Ayyampalayam S."/>
            <person name="Mercati F."/>
            <person name="Riccardi P."/>
            <person name="McKain M.R."/>
            <person name="Kakrana A."/>
            <person name="Tang H."/>
            <person name="Ray J."/>
            <person name="Groenendijk J."/>
            <person name="Arikit S."/>
            <person name="Mathioni S.M."/>
            <person name="Nakano M."/>
            <person name="Shan H."/>
            <person name="Telgmann-Rauber A."/>
            <person name="Kanno A."/>
            <person name="Yue Z."/>
            <person name="Chen H."/>
            <person name="Li W."/>
            <person name="Chen Y."/>
            <person name="Xu X."/>
            <person name="Zhang Y."/>
            <person name="Luo S."/>
            <person name="Chen H."/>
            <person name="Gao J."/>
            <person name="Mao Z."/>
            <person name="Pires J.C."/>
            <person name="Luo M."/>
            <person name="Kudrna D."/>
            <person name="Wing R.A."/>
            <person name="Meyers B.C."/>
            <person name="Yi K."/>
            <person name="Kong H."/>
            <person name="Lavrijsen P."/>
            <person name="Sunseri F."/>
            <person name="Falavigna A."/>
            <person name="Ye Y."/>
            <person name="Leebens-Mack J.H."/>
            <person name="Chen G."/>
        </authorList>
    </citation>
    <scope>NUCLEOTIDE SEQUENCE [LARGE SCALE GENOMIC DNA]</scope>
    <source>
        <strain evidence="2">cv. DH0086</strain>
    </source>
</reference>
<protein>
    <recommendedName>
        <fullName evidence="3">HAT C-terminal dimerisation domain-containing protein</fullName>
    </recommendedName>
</protein>
<dbReference type="Gramene" id="ONK73930">
    <property type="protein sequence ID" value="ONK73930"/>
    <property type="gene ID" value="A4U43_C03F1040"/>
</dbReference>
<name>A0A5P1FBL7_ASPOF</name>
<organism evidence="1 2">
    <name type="scientific">Asparagus officinalis</name>
    <name type="common">Garden asparagus</name>
    <dbReference type="NCBI Taxonomy" id="4686"/>
    <lineage>
        <taxon>Eukaryota</taxon>
        <taxon>Viridiplantae</taxon>
        <taxon>Streptophyta</taxon>
        <taxon>Embryophyta</taxon>
        <taxon>Tracheophyta</taxon>
        <taxon>Spermatophyta</taxon>
        <taxon>Magnoliopsida</taxon>
        <taxon>Liliopsida</taxon>
        <taxon>Asparagales</taxon>
        <taxon>Asparagaceae</taxon>
        <taxon>Asparagoideae</taxon>
        <taxon>Asparagus</taxon>
    </lineage>
</organism>
<keyword evidence="2" id="KW-1185">Reference proteome</keyword>
<dbReference type="EMBL" id="CM007383">
    <property type="protein sequence ID" value="ONK73930.1"/>
    <property type="molecule type" value="Genomic_DNA"/>
</dbReference>